<protein>
    <submittedName>
        <fullName evidence="1">Uncharacterized protein</fullName>
    </submittedName>
</protein>
<keyword evidence="2" id="KW-1185">Reference proteome</keyword>
<sequence length="402" mass="47088">MFFVFYISVLIIQSLVINSYKIQRTSAAYLNGYSNKKEHNLKRTDTTPKIFTTRKPMFKTIQNFSKAISGDLKSNVFDKMLSDEMYSIKKHFHDRDTANGATIKLSTEIDAPTPTLQILQKWSVVELLNTLHEIDNVKQNFRELNENCSAKEVVDKEVNKEELVEKNISNDKVIELRSLSHHLPSHELNNYDQSSECSCLESNTCTTCTHRTTDRNVKFCSHTEKSTQMSFIYPTMYLSYQPVYLNPVTEMPYKLTYYQPNVVNDLKFTRKKKHRKTTSRDSEEDLYYDSNDSKGKHRLNKHYSEHRDVIEYKDKEINGDFIINVDYDLESNKKVVSENDIKIHERPYDINKQRLVNNIVGDLNKFYRDSVIKKCYCSSSSILTNLKFHLYFAIVYIPNVSI</sequence>
<name>A0ACC1D4P8_9NEOP</name>
<accession>A0ACC1D4P8</accession>
<dbReference type="EMBL" id="CM034395">
    <property type="protein sequence ID" value="KAJ0178898.1"/>
    <property type="molecule type" value="Genomic_DNA"/>
</dbReference>
<reference evidence="1 2" key="1">
    <citation type="journal article" date="2021" name="Front. Genet.">
        <title>Chromosome-Level Genome Assembly Reveals Significant Gene Expansion in the Toll and IMD Signaling Pathways of Dendrolimus kikuchii.</title>
        <authorList>
            <person name="Zhou J."/>
            <person name="Wu P."/>
            <person name="Xiong Z."/>
            <person name="Liu N."/>
            <person name="Zhao N."/>
            <person name="Ji M."/>
            <person name="Qiu Y."/>
            <person name="Yang B."/>
        </authorList>
    </citation>
    <scope>NUCLEOTIDE SEQUENCE [LARGE SCALE GENOMIC DNA]</scope>
    <source>
        <strain evidence="1">Ann1</strain>
    </source>
</reference>
<gene>
    <name evidence="1" type="ORF">K1T71_005673</name>
</gene>
<proteinExistence type="predicted"/>
<evidence type="ECO:0000313" key="1">
    <source>
        <dbReference type="EMBL" id="KAJ0178898.1"/>
    </source>
</evidence>
<comment type="caution">
    <text evidence="1">The sequence shown here is derived from an EMBL/GenBank/DDBJ whole genome shotgun (WGS) entry which is preliminary data.</text>
</comment>
<organism evidence="1 2">
    <name type="scientific">Dendrolimus kikuchii</name>
    <dbReference type="NCBI Taxonomy" id="765133"/>
    <lineage>
        <taxon>Eukaryota</taxon>
        <taxon>Metazoa</taxon>
        <taxon>Ecdysozoa</taxon>
        <taxon>Arthropoda</taxon>
        <taxon>Hexapoda</taxon>
        <taxon>Insecta</taxon>
        <taxon>Pterygota</taxon>
        <taxon>Neoptera</taxon>
        <taxon>Endopterygota</taxon>
        <taxon>Lepidoptera</taxon>
        <taxon>Glossata</taxon>
        <taxon>Ditrysia</taxon>
        <taxon>Bombycoidea</taxon>
        <taxon>Lasiocampidae</taxon>
        <taxon>Dendrolimus</taxon>
    </lineage>
</organism>
<evidence type="ECO:0000313" key="2">
    <source>
        <dbReference type="Proteomes" id="UP000824533"/>
    </source>
</evidence>
<dbReference type="Proteomes" id="UP000824533">
    <property type="component" value="Linkage Group LG09"/>
</dbReference>